<dbReference type="Pfam" id="PF07958">
    <property type="entry name" value="DUF1688"/>
    <property type="match status" value="1"/>
</dbReference>
<proteinExistence type="predicted"/>
<name>A0ABR9CNA3_9HYPH</name>
<dbReference type="Proteomes" id="UP000632063">
    <property type="component" value="Unassembled WGS sequence"/>
</dbReference>
<protein>
    <submittedName>
        <fullName evidence="1">DUF1688 family protein</fullName>
    </submittedName>
</protein>
<reference evidence="1 2" key="2">
    <citation type="journal article" date="2021" name="Int. J. Syst. Evol. Microbiol.">
        <title>Roseibium litorale sp. nov., isolated from a tidal flat sediment and proposal for the reclassification of Labrenzia polysiphoniae as Roseibium polysiphoniae comb. nov.</title>
        <authorList>
            <person name="Liu Y."/>
            <person name="Pei T."/>
            <person name="Du J."/>
            <person name="Chao M."/>
            <person name="Deng M.R."/>
            <person name="Zhu H."/>
        </authorList>
    </citation>
    <scope>NUCLEOTIDE SEQUENCE [LARGE SCALE GENOMIC DNA]</scope>
    <source>
        <strain evidence="1 2">4C16A</strain>
    </source>
</reference>
<comment type="caution">
    <text evidence="1">The sequence shown here is derived from an EMBL/GenBank/DDBJ whole genome shotgun (WGS) entry which is preliminary data.</text>
</comment>
<sequence length="421" mass="44795">MTVSVHPTVAIRLLSAAEVKTRSARVAEAVMGGASQTGVSVDLAKLADAADLAEKTLTERFPDLQLPPHGCWRSFELDGLDRWAMLASAREFVSAEEMLCCAGDLAILSAVLDVAMPEGWTFEEQLTGKRYSGAAGRAIAALTMFAAGSFSAEPEDPLRLDAHALIRLEASEIAGGLQLEPDENSDLIRDITHQLKRLGEAAGLRPDLFEKDGSIRPGHVLDRLWADAEDGMVPAADCLELLLDGLSPLWQGGASLGEVLLGDCWQHSWLVLDEEAPGLVPFHLPAVQIAYSFIEPLAWAGVLVSGLEELPGLADLNHVFFFLETGALRVLPSQDAGAGSPQAAVDLMIELRAMSLVLLDKLAALLRERLEASVEELPLTCLMAAATVPASRELAGKNPAQLEKAAESLGGGGVFWLPFGA</sequence>
<evidence type="ECO:0000313" key="2">
    <source>
        <dbReference type="Proteomes" id="UP000632063"/>
    </source>
</evidence>
<organism evidence="1 2">
    <name type="scientific">Roseibium litorale</name>
    <dbReference type="NCBI Taxonomy" id="2803841"/>
    <lineage>
        <taxon>Bacteria</taxon>
        <taxon>Pseudomonadati</taxon>
        <taxon>Pseudomonadota</taxon>
        <taxon>Alphaproteobacteria</taxon>
        <taxon>Hyphomicrobiales</taxon>
        <taxon>Stappiaceae</taxon>
        <taxon>Roseibium</taxon>
    </lineage>
</organism>
<dbReference type="PANTHER" id="PTHR31687">
    <property type="match status" value="1"/>
</dbReference>
<evidence type="ECO:0000313" key="1">
    <source>
        <dbReference type="EMBL" id="MBD8892340.1"/>
    </source>
</evidence>
<dbReference type="InterPro" id="IPR012469">
    <property type="entry name" value="DUF1688"/>
</dbReference>
<keyword evidence="2" id="KW-1185">Reference proteome</keyword>
<dbReference type="RefSeq" id="WP_192148471.1">
    <property type="nucleotide sequence ID" value="NZ_JACYXI010000007.1"/>
</dbReference>
<dbReference type="EMBL" id="JACYXI010000007">
    <property type="protein sequence ID" value="MBD8892340.1"/>
    <property type="molecule type" value="Genomic_DNA"/>
</dbReference>
<dbReference type="PANTHER" id="PTHR31687:SF3">
    <property type="entry name" value="PROTEIN URG3"/>
    <property type="match status" value="1"/>
</dbReference>
<accession>A0ABR9CNA3</accession>
<reference evidence="2" key="1">
    <citation type="submission" date="2020-09" db="EMBL/GenBank/DDBJ databases">
        <title>The genome sequence of strain Labrenzia suaedae 4C16A.</title>
        <authorList>
            <person name="Liu Y."/>
        </authorList>
    </citation>
    <scope>NUCLEOTIDE SEQUENCE [LARGE SCALE GENOMIC DNA]</scope>
    <source>
        <strain evidence="2">4C16A</strain>
    </source>
</reference>
<gene>
    <name evidence="1" type="ORF">IG616_12330</name>
</gene>